<feature type="binding site" evidence="5">
    <location>
        <position position="269"/>
    </location>
    <ligand>
        <name>(2E)-4-hydroxy-3-methylbut-2-enyl diphosphate</name>
        <dbReference type="ChEBI" id="CHEBI:128753"/>
    </ligand>
</feature>
<keyword evidence="5" id="KW-0414">Isoprene biosynthesis</keyword>
<evidence type="ECO:0000256" key="3">
    <source>
        <dbReference type="ARBA" id="ARBA00023004"/>
    </source>
</evidence>
<keyword evidence="4 5" id="KW-0411">Iron-sulfur</keyword>
<keyword evidence="1 5" id="KW-0004">4Fe-4S</keyword>
<feature type="binding site" evidence="5">
    <location>
        <position position="41"/>
    </location>
    <ligand>
        <name>isopentenyl diphosphate</name>
        <dbReference type="ChEBI" id="CHEBI:128769"/>
    </ligand>
</feature>
<organism evidence="6 7">
    <name type="scientific">Photobacterium rosenbergii</name>
    <dbReference type="NCBI Taxonomy" id="294936"/>
    <lineage>
        <taxon>Bacteria</taxon>
        <taxon>Pseudomonadati</taxon>
        <taxon>Pseudomonadota</taxon>
        <taxon>Gammaproteobacteria</taxon>
        <taxon>Vibrionales</taxon>
        <taxon>Vibrionaceae</taxon>
        <taxon>Photobacterium</taxon>
    </lineage>
</organism>
<dbReference type="Gene3D" id="3.40.1010.20">
    <property type="entry name" value="4-hydroxy-3-methylbut-2-enyl diphosphate reductase, catalytic domain"/>
    <property type="match status" value="2"/>
</dbReference>
<dbReference type="RefSeq" id="WP_317524987.1">
    <property type="nucleotide sequence ID" value="NZ_JAWJZI010000024.1"/>
</dbReference>
<feature type="binding site" evidence="5">
    <location>
        <position position="225"/>
    </location>
    <ligand>
        <name>isopentenyl diphosphate</name>
        <dbReference type="ChEBI" id="CHEBI:128769"/>
    </ligand>
</feature>
<dbReference type="GO" id="GO:0051745">
    <property type="term" value="F:4-hydroxy-3-methylbut-2-enyl diphosphate reductase activity"/>
    <property type="evidence" value="ECO:0007669"/>
    <property type="project" value="UniProtKB-EC"/>
</dbReference>
<feature type="binding site" evidence="5">
    <location>
        <position position="124"/>
    </location>
    <ligand>
        <name>isopentenyl diphosphate</name>
        <dbReference type="ChEBI" id="CHEBI:128769"/>
    </ligand>
</feature>
<comment type="catalytic activity">
    <reaction evidence="5">
        <text>isopentenyl diphosphate + 2 oxidized [2Fe-2S]-[ferredoxin] + H2O = (2E)-4-hydroxy-3-methylbut-2-enyl diphosphate + 2 reduced [2Fe-2S]-[ferredoxin] + 2 H(+)</text>
        <dbReference type="Rhea" id="RHEA:24488"/>
        <dbReference type="Rhea" id="RHEA-COMP:10000"/>
        <dbReference type="Rhea" id="RHEA-COMP:10001"/>
        <dbReference type="ChEBI" id="CHEBI:15377"/>
        <dbReference type="ChEBI" id="CHEBI:15378"/>
        <dbReference type="ChEBI" id="CHEBI:33737"/>
        <dbReference type="ChEBI" id="CHEBI:33738"/>
        <dbReference type="ChEBI" id="CHEBI:128753"/>
        <dbReference type="ChEBI" id="CHEBI:128769"/>
        <dbReference type="EC" id="1.17.7.4"/>
    </reaction>
</comment>
<feature type="binding site" evidence="5">
    <location>
        <position position="124"/>
    </location>
    <ligand>
        <name>(2E)-4-hydroxy-3-methylbut-2-enyl diphosphate</name>
        <dbReference type="ChEBI" id="CHEBI:128753"/>
    </ligand>
</feature>
<dbReference type="EC" id="1.17.7.4" evidence="5"/>
<feature type="binding site" evidence="5">
    <location>
        <position position="124"/>
    </location>
    <ligand>
        <name>dimethylallyl diphosphate</name>
        <dbReference type="ChEBI" id="CHEBI:57623"/>
    </ligand>
</feature>
<dbReference type="EMBL" id="JAWJZI010000024">
    <property type="protein sequence ID" value="MDV5172195.1"/>
    <property type="molecule type" value="Genomic_DNA"/>
</dbReference>
<comment type="catalytic activity">
    <reaction evidence="5">
        <text>dimethylallyl diphosphate + 2 oxidized [2Fe-2S]-[ferredoxin] + H2O = (2E)-4-hydroxy-3-methylbut-2-enyl diphosphate + 2 reduced [2Fe-2S]-[ferredoxin] + 2 H(+)</text>
        <dbReference type="Rhea" id="RHEA:24825"/>
        <dbReference type="Rhea" id="RHEA-COMP:10000"/>
        <dbReference type="Rhea" id="RHEA-COMP:10001"/>
        <dbReference type="ChEBI" id="CHEBI:15377"/>
        <dbReference type="ChEBI" id="CHEBI:15378"/>
        <dbReference type="ChEBI" id="CHEBI:33737"/>
        <dbReference type="ChEBI" id="CHEBI:33738"/>
        <dbReference type="ChEBI" id="CHEBI:57623"/>
        <dbReference type="ChEBI" id="CHEBI:128753"/>
        <dbReference type="EC" id="1.17.7.4"/>
    </reaction>
</comment>
<feature type="binding site" evidence="5">
    <location>
        <position position="12"/>
    </location>
    <ligand>
        <name>[4Fe-4S] cluster</name>
        <dbReference type="ChEBI" id="CHEBI:49883"/>
    </ligand>
</feature>
<feature type="binding site" evidence="5">
    <location>
        <position position="74"/>
    </location>
    <ligand>
        <name>dimethylallyl diphosphate</name>
        <dbReference type="ChEBI" id="CHEBI:57623"/>
    </ligand>
</feature>
<evidence type="ECO:0000313" key="6">
    <source>
        <dbReference type="EMBL" id="MDV5172195.1"/>
    </source>
</evidence>
<dbReference type="NCBIfam" id="TIGR00216">
    <property type="entry name" value="ispH_lytB"/>
    <property type="match status" value="1"/>
</dbReference>
<feature type="binding site" evidence="5">
    <location>
        <position position="226"/>
    </location>
    <ligand>
        <name>(2E)-4-hydroxy-3-methylbut-2-enyl diphosphate</name>
        <dbReference type="ChEBI" id="CHEBI:128753"/>
    </ligand>
</feature>
<feature type="binding site" evidence="5">
    <location>
        <position position="226"/>
    </location>
    <ligand>
        <name>isopentenyl diphosphate</name>
        <dbReference type="ChEBI" id="CHEBI:128769"/>
    </ligand>
</feature>
<dbReference type="Pfam" id="PF02401">
    <property type="entry name" value="LYTB"/>
    <property type="match status" value="1"/>
</dbReference>
<comment type="caution">
    <text evidence="6">The sequence shown here is derived from an EMBL/GenBank/DDBJ whole genome shotgun (WGS) entry which is preliminary data.</text>
</comment>
<feature type="binding site" evidence="5">
    <location>
        <position position="225"/>
    </location>
    <ligand>
        <name>dimethylallyl diphosphate</name>
        <dbReference type="ChEBI" id="CHEBI:57623"/>
    </ligand>
</feature>
<feature type="active site" description="Proton donor" evidence="5">
    <location>
        <position position="126"/>
    </location>
</feature>
<name>A0ABU3ZQ00_9GAMM</name>
<proteinExistence type="inferred from homology"/>
<feature type="binding site" evidence="5">
    <location>
        <position position="167"/>
    </location>
    <ligand>
        <name>(2E)-4-hydroxy-3-methylbut-2-enyl diphosphate</name>
        <dbReference type="ChEBI" id="CHEBI:128753"/>
    </ligand>
</feature>
<dbReference type="Proteomes" id="UP001186452">
    <property type="component" value="Unassembled WGS sequence"/>
</dbReference>
<comment type="pathway">
    <text evidence="5">Isoprenoid biosynthesis; dimethylallyl diphosphate biosynthesis; dimethylallyl diphosphate from (2E)-4-hydroxy-3-methylbutenyl diphosphate: step 1/1.</text>
</comment>
<dbReference type="CDD" id="cd13944">
    <property type="entry name" value="lytB_ispH"/>
    <property type="match status" value="1"/>
</dbReference>
<reference evidence="6 7" key="1">
    <citation type="submission" date="2023-10" db="EMBL/GenBank/DDBJ databases">
        <title>Marine bacteria isolated from horseshoe crab.</title>
        <authorList>
            <person name="Cheng T.H."/>
        </authorList>
    </citation>
    <scope>NUCLEOTIDE SEQUENCE [LARGE SCALE GENOMIC DNA]</scope>
    <source>
        <strain evidence="6 7">HSC6</strain>
    </source>
</reference>
<evidence type="ECO:0000256" key="5">
    <source>
        <dbReference type="HAMAP-Rule" id="MF_00191"/>
    </source>
</evidence>
<keyword evidence="5 6" id="KW-0560">Oxidoreductase</keyword>
<feature type="binding site" evidence="5">
    <location>
        <position position="269"/>
    </location>
    <ligand>
        <name>isopentenyl diphosphate</name>
        <dbReference type="ChEBI" id="CHEBI:128769"/>
    </ligand>
</feature>
<keyword evidence="2 5" id="KW-0479">Metal-binding</keyword>
<feature type="binding site" evidence="5">
    <location>
        <position position="225"/>
    </location>
    <ligand>
        <name>(2E)-4-hydroxy-3-methylbut-2-enyl diphosphate</name>
        <dbReference type="ChEBI" id="CHEBI:128753"/>
    </ligand>
</feature>
<dbReference type="HAMAP" id="MF_00191">
    <property type="entry name" value="IspH"/>
    <property type="match status" value="1"/>
</dbReference>
<dbReference type="Gene3D" id="3.40.50.11270">
    <property type="match status" value="1"/>
</dbReference>
<dbReference type="InterPro" id="IPR003451">
    <property type="entry name" value="LytB/IspH"/>
</dbReference>
<feature type="binding site" evidence="5">
    <location>
        <position position="41"/>
    </location>
    <ligand>
        <name>dimethylallyl diphosphate</name>
        <dbReference type="ChEBI" id="CHEBI:57623"/>
    </ligand>
</feature>
<comment type="cofactor">
    <cofactor evidence="5">
        <name>[4Fe-4S] cluster</name>
        <dbReference type="ChEBI" id="CHEBI:49883"/>
    </cofactor>
    <text evidence="5">Binds 1 [4Fe-4S] cluster per subunit.</text>
</comment>
<feature type="binding site" evidence="5">
    <location>
        <position position="41"/>
    </location>
    <ligand>
        <name>(2E)-4-hydroxy-3-methylbut-2-enyl diphosphate</name>
        <dbReference type="ChEBI" id="CHEBI:128753"/>
    </ligand>
</feature>
<evidence type="ECO:0000256" key="1">
    <source>
        <dbReference type="ARBA" id="ARBA00022485"/>
    </source>
</evidence>
<feature type="binding site" evidence="5">
    <location>
        <position position="96"/>
    </location>
    <ligand>
        <name>[4Fe-4S] cluster</name>
        <dbReference type="ChEBI" id="CHEBI:49883"/>
    </ligand>
</feature>
<feature type="binding site" evidence="5">
    <location>
        <position position="227"/>
    </location>
    <ligand>
        <name>(2E)-4-hydroxy-3-methylbut-2-enyl diphosphate</name>
        <dbReference type="ChEBI" id="CHEBI:128753"/>
    </ligand>
</feature>
<dbReference type="NCBIfam" id="NF002190">
    <property type="entry name" value="PRK01045.1-4"/>
    <property type="match status" value="1"/>
</dbReference>
<feature type="binding site" evidence="5">
    <location>
        <position position="227"/>
    </location>
    <ligand>
        <name>isopentenyl diphosphate</name>
        <dbReference type="ChEBI" id="CHEBI:128769"/>
    </ligand>
</feature>
<keyword evidence="7" id="KW-1185">Reference proteome</keyword>
<comment type="pathway">
    <text evidence="5">Isoprenoid biosynthesis; isopentenyl diphosphate biosynthesis via DXP pathway; isopentenyl diphosphate from 1-deoxy-D-xylulose 5-phosphate: step 6/6.</text>
</comment>
<dbReference type="NCBIfam" id="NF002188">
    <property type="entry name" value="PRK01045.1-2"/>
    <property type="match status" value="1"/>
</dbReference>
<feature type="binding site" evidence="5">
    <location>
        <position position="226"/>
    </location>
    <ligand>
        <name>dimethylallyl diphosphate</name>
        <dbReference type="ChEBI" id="CHEBI:57623"/>
    </ligand>
</feature>
<evidence type="ECO:0000313" key="7">
    <source>
        <dbReference type="Proteomes" id="UP001186452"/>
    </source>
</evidence>
<feature type="binding site" evidence="5">
    <location>
        <position position="269"/>
    </location>
    <ligand>
        <name>dimethylallyl diphosphate</name>
        <dbReference type="ChEBI" id="CHEBI:57623"/>
    </ligand>
</feature>
<feature type="binding site" evidence="5">
    <location>
        <position position="227"/>
    </location>
    <ligand>
        <name>dimethylallyl diphosphate</name>
        <dbReference type="ChEBI" id="CHEBI:57623"/>
    </ligand>
</feature>
<evidence type="ECO:0000256" key="4">
    <source>
        <dbReference type="ARBA" id="ARBA00023014"/>
    </source>
</evidence>
<feature type="binding site" evidence="5">
    <location>
        <position position="74"/>
    </location>
    <ligand>
        <name>(2E)-4-hydroxy-3-methylbut-2-enyl diphosphate</name>
        <dbReference type="ChEBI" id="CHEBI:128753"/>
    </ligand>
</feature>
<sequence>MKILLANPRGFCAGVDRAISIVERALEMYQPPIYVRHEVVHNRFVVEGLKQRGAIFVEELHEVPDDNIVIFSAHGVSQAVRNEAKARQLTVFDATCPLVTKVHMEVARASRRNMEVVLIGHAGHPEVEGTMGQYASEAGGMYLVEKPEDVETLTVKDPSNLHYVSQTTLSVDETADVIDKLREVFPEIQGPRKDDICYATQNRQDAVREMSTDVDVMIVVGSKNSSNSNRLRELAEKLGTPGYLTDCPEDVDQVWFDGKTKIGVTAGASAPEELVNQIIARIQSLTDASVDELTGREENMFFEVPRELQVKNI</sequence>
<dbReference type="PANTHER" id="PTHR30426:SF0">
    <property type="entry name" value="4-HYDROXY-3-METHYLBUT-2-ENYL DIPHOSPHATE REDUCTASE"/>
    <property type="match status" value="1"/>
</dbReference>
<comment type="similarity">
    <text evidence="5">Belongs to the IspH family.</text>
</comment>
<gene>
    <name evidence="5 6" type="primary">ispH</name>
    <name evidence="6" type="synonym">lytB</name>
    <name evidence="6" type="ORF">R2X38_24645</name>
</gene>
<accession>A0ABU3ZQ00</accession>
<feature type="binding site" evidence="5">
    <location>
        <position position="197"/>
    </location>
    <ligand>
        <name>[4Fe-4S] cluster</name>
        <dbReference type="ChEBI" id="CHEBI:49883"/>
    </ligand>
</feature>
<protein>
    <recommendedName>
        <fullName evidence="5">4-hydroxy-3-methylbut-2-enyl diphosphate reductase</fullName>
        <shortName evidence="5">HMBPP reductase</shortName>
        <ecNumber evidence="5">1.17.7.4</ecNumber>
    </recommendedName>
</protein>
<keyword evidence="3 5" id="KW-0408">Iron</keyword>
<comment type="function">
    <text evidence="5">Catalyzes the conversion of 1-hydroxy-2-methyl-2-(E)-butenyl 4-diphosphate (HMBPP) into a mixture of isopentenyl diphosphate (IPP) and dimethylallyl diphosphate (DMAPP). Acts in the terminal step of the DOXP/MEP pathway for isoprenoid precursor biosynthesis.</text>
</comment>
<dbReference type="PANTHER" id="PTHR30426">
    <property type="entry name" value="4-HYDROXY-3-METHYLBUT-2-ENYL DIPHOSPHATE REDUCTASE"/>
    <property type="match status" value="1"/>
</dbReference>
<evidence type="ECO:0000256" key="2">
    <source>
        <dbReference type="ARBA" id="ARBA00022723"/>
    </source>
</evidence>
<feature type="binding site" evidence="5">
    <location>
        <position position="74"/>
    </location>
    <ligand>
        <name>isopentenyl diphosphate</name>
        <dbReference type="ChEBI" id="CHEBI:128769"/>
    </ligand>
</feature>